<dbReference type="Pfam" id="PF17683">
    <property type="entry name" value="TFIIF_beta_N"/>
    <property type="match status" value="1"/>
</dbReference>
<feature type="domain" description="TFIIF beta subunit HTH" evidence="11">
    <location>
        <begin position="253"/>
        <end position="314"/>
    </location>
</feature>
<keyword evidence="6" id="KW-0804">Transcription</keyword>
<dbReference type="SUPFAM" id="SSF46785">
    <property type="entry name" value="Winged helix' DNA-binding domain"/>
    <property type="match status" value="1"/>
</dbReference>
<evidence type="ECO:0000256" key="1">
    <source>
        <dbReference type="ARBA" id="ARBA00004123"/>
    </source>
</evidence>
<dbReference type="InterPro" id="IPR036388">
    <property type="entry name" value="WH-like_DNA-bd_sf"/>
</dbReference>
<dbReference type="OrthoDB" id="449280at2759"/>
<feature type="domain" description="TFIIF beta subunit N-terminal" evidence="12">
    <location>
        <begin position="39"/>
        <end position="184"/>
    </location>
</feature>
<evidence type="ECO:0000313" key="13">
    <source>
        <dbReference type="EMBL" id="EFI94450.1"/>
    </source>
</evidence>
<dbReference type="STRING" id="578458.D8QC08"/>
<dbReference type="VEuPathDB" id="FungiDB:SCHCODRAFT_02634390"/>
<keyword evidence="4" id="KW-0805">Transcription regulation</keyword>
<dbReference type="InterPro" id="IPR040504">
    <property type="entry name" value="TFIIF_beta_N"/>
</dbReference>
<dbReference type="InterPro" id="IPR036390">
    <property type="entry name" value="WH_DNA-bd_sf"/>
</dbReference>
<sequence length="364" mass="41048">MDAMQEDEKKPLVDAAMAADDGDQQPDPDEHLMLDQGNGAVWSVRIPKHLLERWKAASASGETSHLATLRVYQNFYGNRKHRIILFLPPNVDPRNPSQTPPAQNPRHPQFDFVTHHKVDADTEPDFYDLDITNDNVMNQFVVAERPKDASFGLSGSSQPSQPNSRARTTILTGRLKHECTMRPAFNAKYRNQMRMRSMYHNAPRRATKHIDESGLDKGAVSRLNTGGSLGGPSGAFDFGRPKPKAKGQFERMARMPRNELLDMLFNLFKEQPYWALKPLRERTQQPEAYLKEVLNDVATLHRSGEHNGSWELKALFAGSGGAEDMKAEYGVKEEGGDLFKMEDGDGMMMDEDDDEDDDDMEEVA</sequence>
<evidence type="ECO:0000256" key="7">
    <source>
        <dbReference type="ARBA" id="ARBA00023242"/>
    </source>
</evidence>
<evidence type="ECO:0000256" key="6">
    <source>
        <dbReference type="ARBA" id="ARBA00023163"/>
    </source>
</evidence>
<dbReference type="OMA" id="PIADNCY"/>
<feature type="compositionally biased region" description="Basic and acidic residues" evidence="10">
    <location>
        <begin position="1"/>
        <end position="12"/>
    </location>
</feature>
<accession>D8QC08</accession>
<dbReference type="Pfam" id="PF02270">
    <property type="entry name" value="TFIIF_beta"/>
    <property type="match status" value="1"/>
</dbReference>
<dbReference type="InterPro" id="IPR011039">
    <property type="entry name" value="TFIIF_interaction"/>
</dbReference>
<evidence type="ECO:0000259" key="12">
    <source>
        <dbReference type="Pfam" id="PF17683"/>
    </source>
</evidence>
<dbReference type="EMBL" id="GL377309">
    <property type="protein sequence ID" value="EFI94450.1"/>
    <property type="molecule type" value="Genomic_DNA"/>
</dbReference>
<dbReference type="InParanoid" id="D8QC08"/>
<dbReference type="InterPro" id="IPR040450">
    <property type="entry name" value="TFIIF_beta_HTH"/>
</dbReference>
<dbReference type="Proteomes" id="UP000007431">
    <property type="component" value="Unassembled WGS sequence"/>
</dbReference>
<feature type="region of interest" description="Disordered" evidence="10">
    <location>
        <begin position="335"/>
        <end position="364"/>
    </location>
</feature>
<keyword evidence="7" id="KW-0539">Nucleus</keyword>
<dbReference type="PANTHER" id="PTHR10445:SF0">
    <property type="entry name" value="GENERAL TRANSCRIPTION FACTOR IIF SUBUNIT 2"/>
    <property type="match status" value="1"/>
</dbReference>
<comment type="similarity">
    <text evidence="2">Belongs to the TFIIF beta subunit family.</text>
</comment>
<evidence type="ECO:0000313" key="14">
    <source>
        <dbReference type="Proteomes" id="UP000007431"/>
    </source>
</evidence>
<reference evidence="13 14" key="1">
    <citation type="journal article" date="2010" name="Nat. Biotechnol.">
        <title>Genome sequence of the model mushroom Schizophyllum commune.</title>
        <authorList>
            <person name="Ohm R.A."/>
            <person name="de Jong J.F."/>
            <person name="Lugones L.G."/>
            <person name="Aerts A."/>
            <person name="Kothe E."/>
            <person name="Stajich J.E."/>
            <person name="de Vries R.P."/>
            <person name="Record E."/>
            <person name="Levasseur A."/>
            <person name="Baker S.E."/>
            <person name="Bartholomew K.A."/>
            <person name="Coutinho P.M."/>
            <person name="Erdmann S."/>
            <person name="Fowler T.J."/>
            <person name="Gathman A.C."/>
            <person name="Lombard V."/>
            <person name="Henrissat B."/>
            <person name="Knabe N."/>
            <person name="Kuees U."/>
            <person name="Lilly W.W."/>
            <person name="Lindquist E."/>
            <person name="Lucas S."/>
            <person name="Magnuson J.K."/>
            <person name="Piumi F."/>
            <person name="Raudaskoski M."/>
            <person name="Salamov A."/>
            <person name="Schmutz J."/>
            <person name="Schwarze F.W.M.R."/>
            <person name="vanKuyk P.A."/>
            <person name="Horton J.S."/>
            <person name="Grigoriev I.V."/>
            <person name="Woesten H.A.B."/>
        </authorList>
    </citation>
    <scope>NUCLEOTIDE SEQUENCE [LARGE SCALE GENOMIC DNA]</scope>
    <source>
        <strain evidence="14">H4-8 / FGSC 9210</strain>
    </source>
</reference>
<dbReference type="CDD" id="cd07980">
    <property type="entry name" value="TFIIF_beta"/>
    <property type="match status" value="1"/>
</dbReference>
<gene>
    <name evidence="13" type="ORF">SCHCODRAFT_78184</name>
</gene>
<organism evidence="14">
    <name type="scientific">Schizophyllum commune (strain H4-8 / FGSC 9210)</name>
    <name type="common">Split gill fungus</name>
    <dbReference type="NCBI Taxonomy" id="578458"/>
    <lineage>
        <taxon>Eukaryota</taxon>
        <taxon>Fungi</taxon>
        <taxon>Dikarya</taxon>
        <taxon>Basidiomycota</taxon>
        <taxon>Agaricomycotina</taxon>
        <taxon>Agaricomycetes</taxon>
        <taxon>Agaricomycetidae</taxon>
        <taxon>Agaricales</taxon>
        <taxon>Schizophyllaceae</taxon>
        <taxon>Schizophyllum</taxon>
    </lineage>
</organism>
<dbReference type="SUPFAM" id="SSF50916">
    <property type="entry name" value="Rap30/74 interaction domains"/>
    <property type="match status" value="1"/>
</dbReference>
<dbReference type="FunFam" id="1.10.10.10:FF:000035">
    <property type="entry name" value="General transcription factor IIF subunit 2"/>
    <property type="match status" value="1"/>
</dbReference>
<name>D8QC08_SCHCM</name>
<protein>
    <recommendedName>
        <fullName evidence="3">Transcription initiation factor IIF subunit beta</fullName>
    </recommendedName>
    <alternativeName>
        <fullName evidence="9">TFIIF medium subunit</fullName>
    </alternativeName>
    <alternativeName>
        <fullName evidence="8">TFIIF-beta</fullName>
    </alternativeName>
</protein>
<dbReference type="GO" id="GO:0003677">
    <property type="term" value="F:DNA binding"/>
    <property type="evidence" value="ECO:0007669"/>
    <property type="project" value="UniProtKB-KW"/>
</dbReference>
<evidence type="ECO:0000256" key="2">
    <source>
        <dbReference type="ARBA" id="ARBA00009543"/>
    </source>
</evidence>
<dbReference type="KEGG" id="scm:SCHCO_02634390"/>
<dbReference type="GO" id="GO:0005674">
    <property type="term" value="C:transcription factor TFIIF complex"/>
    <property type="evidence" value="ECO:0007669"/>
    <property type="project" value="InterPro"/>
</dbReference>
<dbReference type="AlphaFoldDB" id="D8QC08"/>
<dbReference type="Gene3D" id="1.10.10.10">
    <property type="entry name" value="Winged helix-like DNA-binding domain superfamily/Winged helix DNA-binding domain"/>
    <property type="match status" value="1"/>
</dbReference>
<dbReference type="eggNOG" id="KOG2905">
    <property type="taxonomic scope" value="Eukaryota"/>
</dbReference>
<evidence type="ECO:0000256" key="8">
    <source>
        <dbReference type="ARBA" id="ARBA00081473"/>
    </source>
</evidence>
<evidence type="ECO:0000256" key="9">
    <source>
        <dbReference type="ARBA" id="ARBA00081863"/>
    </source>
</evidence>
<dbReference type="RefSeq" id="XP_003029353.1">
    <property type="nucleotide sequence ID" value="XM_003029307.1"/>
</dbReference>
<dbReference type="GeneID" id="9594103"/>
<evidence type="ECO:0000256" key="4">
    <source>
        <dbReference type="ARBA" id="ARBA00023015"/>
    </source>
</evidence>
<keyword evidence="14" id="KW-1185">Reference proteome</keyword>
<dbReference type="InterPro" id="IPR003196">
    <property type="entry name" value="TFIIF_beta"/>
</dbReference>
<evidence type="ECO:0000256" key="3">
    <source>
        <dbReference type="ARBA" id="ARBA00021453"/>
    </source>
</evidence>
<dbReference type="FunCoup" id="D8QC08">
    <property type="interactions" value="460"/>
</dbReference>
<feature type="region of interest" description="Disordered" evidence="10">
    <location>
        <begin position="1"/>
        <end position="31"/>
    </location>
</feature>
<keyword evidence="5" id="KW-0238">DNA-binding</keyword>
<comment type="subcellular location">
    <subcellularLocation>
        <location evidence="1">Nucleus</location>
    </subcellularLocation>
</comment>
<evidence type="ECO:0000259" key="11">
    <source>
        <dbReference type="Pfam" id="PF02270"/>
    </source>
</evidence>
<evidence type="ECO:0000256" key="10">
    <source>
        <dbReference type="SAM" id="MobiDB-lite"/>
    </source>
</evidence>
<proteinExistence type="inferred from homology"/>
<evidence type="ECO:0000256" key="5">
    <source>
        <dbReference type="ARBA" id="ARBA00023125"/>
    </source>
</evidence>
<dbReference type="GO" id="GO:0006367">
    <property type="term" value="P:transcription initiation at RNA polymerase II promoter"/>
    <property type="evidence" value="ECO:0007669"/>
    <property type="project" value="InterPro"/>
</dbReference>
<dbReference type="HOGENOM" id="CLU_047858_2_0_1"/>
<feature type="compositionally biased region" description="Acidic residues" evidence="10">
    <location>
        <begin position="344"/>
        <end position="364"/>
    </location>
</feature>
<dbReference type="PANTHER" id="PTHR10445">
    <property type="entry name" value="GENERAL TRANSCRIPTION FACTOR IIF SUBUNIT 2"/>
    <property type="match status" value="1"/>
</dbReference>